<protein>
    <submittedName>
        <fullName evidence="2">Uncharacterized protein</fullName>
    </submittedName>
</protein>
<gene>
    <name evidence="2" type="ORF">POPTR_T105800</name>
</gene>
<dbReference type="AlphaFoldDB" id="A0A2K1R6J6"/>
<reference evidence="2" key="2">
    <citation type="submission" date="2017-07" db="EMBL/GenBank/DDBJ databases">
        <title>WGS assembly of Populus trichocarpa.</title>
        <authorList>
            <person name="Tuskan G."/>
            <person name="Difazio S."/>
            <person name="Jansson S."/>
            <person name="Bohlmann J."/>
            <person name="Grigoriev I."/>
            <person name="Hellsten U."/>
            <person name="Putnam N."/>
            <person name="Ralph S."/>
            <person name="Rombauts S."/>
            <person name="Salamov A."/>
            <person name="Schein J."/>
            <person name="Sterck L."/>
            <person name="Aerts A."/>
            <person name="Bhalerao R."/>
            <person name="Bhalerao R."/>
            <person name="Blaudez D."/>
            <person name="Boerjan W."/>
            <person name="Brun A."/>
            <person name="Brunner A."/>
            <person name="Busov V."/>
            <person name="Campbell M."/>
            <person name="Carlson J."/>
            <person name="Chalot M."/>
            <person name="Chapman J."/>
            <person name="Chen G."/>
            <person name="Cooper D."/>
            <person name="Coutinho P."/>
            <person name="Couturier J."/>
            <person name="Covert S."/>
            <person name="Cronk Q."/>
            <person name="Cunningham R."/>
            <person name="Davis J."/>
            <person name="Degroeve S."/>
            <person name="Dejardin A."/>
            <person name="Depamphilis C."/>
            <person name="Detter J."/>
            <person name="Dirks B."/>
            <person name="Dubchak I."/>
            <person name="Duplessis S."/>
            <person name="Ehlting J."/>
            <person name="Ellis B."/>
            <person name="Gendler K."/>
            <person name="Goodstein D."/>
            <person name="Gribskov M."/>
            <person name="Grimwood J."/>
            <person name="Groover A."/>
            <person name="Gunter L."/>
            <person name="Hamberger B."/>
            <person name="Heinze B."/>
            <person name="Helariutta Y."/>
            <person name="Henrissat B."/>
            <person name="Holligan D."/>
            <person name="Holt R."/>
            <person name="Huang W."/>
            <person name="Islam-Faridi N."/>
            <person name="Jones S."/>
            <person name="Jones-Rhoades M."/>
            <person name="Jorgensen R."/>
            <person name="Joshi C."/>
            <person name="Kangasjarvi J."/>
            <person name="Karlsson J."/>
            <person name="Kelleher C."/>
            <person name="Kirkpatrick R."/>
            <person name="Kirst M."/>
            <person name="Kohler A."/>
            <person name="Kalluri U."/>
            <person name="Larimer F."/>
            <person name="Leebens-Mack J."/>
            <person name="Leple J."/>
            <person name="Locascio P."/>
            <person name="Lou Y."/>
            <person name="Lucas S."/>
            <person name="Martin F."/>
            <person name="Montanini B."/>
            <person name="Napoli C."/>
            <person name="Nelson D."/>
            <person name="Nelson C."/>
            <person name="Nieminen K."/>
            <person name="Nilsson O."/>
            <person name="Pereda V."/>
            <person name="Peter G."/>
            <person name="Philippe R."/>
            <person name="Pilate G."/>
            <person name="Poliakov A."/>
            <person name="Razumovskaya J."/>
            <person name="Richardson P."/>
            <person name="Rinaldi C."/>
            <person name="Ritland K."/>
            <person name="Rouze P."/>
            <person name="Ryaboy D."/>
            <person name="Schmutz J."/>
            <person name="Schrader J."/>
            <person name="Segerman B."/>
            <person name="Shin H."/>
            <person name="Siddiqui A."/>
            <person name="Sterky F."/>
            <person name="Terry A."/>
            <person name="Tsai C."/>
            <person name="Uberbacher E."/>
            <person name="Unneberg P."/>
            <person name="Vahala J."/>
            <person name="Wall K."/>
            <person name="Wessler S."/>
            <person name="Yang G."/>
            <person name="Yin T."/>
            <person name="Douglas C."/>
            <person name="Marra M."/>
            <person name="Sandberg G."/>
            <person name="Van De Peer Y."/>
            <person name="Rokhsar D."/>
        </authorList>
    </citation>
    <scope>NUCLEOTIDE SEQUENCE</scope>
    <source>
        <strain evidence="2">Nisqually-1</strain>
    </source>
</reference>
<proteinExistence type="predicted"/>
<accession>A0A2K1R6J6</accession>
<reference evidence="2" key="1">
    <citation type="journal article" date="2006" name="Science">
        <title>The genome of black cottonwood, Populus trichocarpa (Torr. &amp; Gray).</title>
        <authorList>
            <person name="Tuskan G.A."/>
            <person name="Difazio S."/>
            <person name="Jansson S."/>
            <person name="Bohlmann J."/>
            <person name="Grigoriev I."/>
            <person name="Hellsten U."/>
            <person name="Putnam N."/>
            <person name="Ralph S."/>
            <person name="Rombauts S."/>
            <person name="Salamov A."/>
            <person name="Schein J."/>
            <person name="Sterck L."/>
            <person name="Aerts A."/>
            <person name="Bhalerao R.R."/>
            <person name="Bhalerao R.P."/>
            <person name="Blaudez D."/>
            <person name="Boerjan W."/>
            <person name="Brun A."/>
            <person name="Brunner A."/>
            <person name="Busov V."/>
            <person name="Campbell M."/>
            <person name="Carlson J."/>
            <person name="Chalot M."/>
            <person name="Chapman J."/>
            <person name="Chen G.L."/>
            <person name="Cooper D."/>
            <person name="Coutinho P.M."/>
            <person name="Couturier J."/>
            <person name="Covert S."/>
            <person name="Cronk Q."/>
            <person name="Cunningham R."/>
            <person name="Davis J."/>
            <person name="Degroeve S."/>
            <person name="Dejardin A."/>
            <person name="Depamphilis C."/>
            <person name="Detter J."/>
            <person name="Dirks B."/>
            <person name="Dubchak I."/>
            <person name="Duplessis S."/>
            <person name="Ehlting J."/>
            <person name="Ellis B."/>
            <person name="Gendler K."/>
            <person name="Goodstein D."/>
            <person name="Gribskov M."/>
            <person name="Grimwood J."/>
            <person name="Groover A."/>
            <person name="Gunter L."/>
            <person name="Hamberger B."/>
            <person name="Heinze B."/>
            <person name="Helariutta Y."/>
            <person name="Henrissat B."/>
            <person name="Holligan D."/>
            <person name="Holt R."/>
            <person name="Huang W."/>
            <person name="Islam-Faridi N."/>
            <person name="Jones S."/>
            <person name="Jones-Rhoades M."/>
            <person name="Jorgensen R."/>
            <person name="Joshi C."/>
            <person name="Kangasjarvi J."/>
            <person name="Karlsson J."/>
            <person name="Kelleher C."/>
            <person name="Kirkpatrick R."/>
            <person name="Kirst M."/>
            <person name="Kohler A."/>
            <person name="Kalluri U."/>
            <person name="Larimer F."/>
            <person name="Leebens-Mack J."/>
            <person name="Leple J.C."/>
            <person name="Locascio P."/>
            <person name="Lou Y."/>
            <person name="Lucas S."/>
            <person name="Martin F."/>
            <person name="Montanini B."/>
            <person name="Napoli C."/>
            <person name="Nelson D.R."/>
            <person name="Nelson C."/>
            <person name="Nieminen K."/>
            <person name="Nilsson O."/>
            <person name="Pereda V."/>
            <person name="Peter G."/>
            <person name="Philippe R."/>
            <person name="Pilate G."/>
            <person name="Poliakov A."/>
            <person name="Razumovskaya J."/>
            <person name="Richardson P."/>
            <person name="Rinaldi C."/>
            <person name="Ritland K."/>
            <person name="Rouze P."/>
            <person name="Ryaboy D."/>
            <person name="Schmutz J."/>
            <person name="Schrader J."/>
            <person name="Segerman B."/>
            <person name="Shin H."/>
            <person name="Siddiqui A."/>
            <person name="Sterky F."/>
            <person name="Terry A."/>
            <person name="Tsai C.J."/>
            <person name="Uberbacher E."/>
            <person name="Unneberg P."/>
            <person name="Vahala J."/>
            <person name="Wall K."/>
            <person name="Wessler S."/>
            <person name="Yang G."/>
            <person name="Yin T."/>
            <person name="Douglas C."/>
            <person name="Marra M."/>
            <person name="Sandberg G."/>
            <person name="Van de Peer Y."/>
            <person name="Rokhsar D."/>
        </authorList>
    </citation>
    <scope>NUCLEOTIDE SEQUENCE [LARGE SCALE GENOMIC DNA]</scope>
    <source>
        <strain evidence="2">Nisqually-1</strain>
    </source>
</reference>
<name>A0A2K1R6J6_POPTR</name>
<organism evidence="2">
    <name type="scientific">Populus trichocarpa</name>
    <name type="common">Western balsam poplar</name>
    <name type="synonym">Populus balsamifera subsp. trichocarpa</name>
    <dbReference type="NCBI Taxonomy" id="3694"/>
    <lineage>
        <taxon>Eukaryota</taxon>
        <taxon>Viridiplantae</taxon>
        <taxon>Streptophyta</taxon>
        <taxon>Embryophyta</taxon>
        <taxon>Tracheophyta</taxon>
        <taxon>Spermatophyta</taxon>
        <taxon>Magnoliopsida</taxon>
        <taxon>eudicotyledons</taxon>
        <taxon>Gunneridae</taxon>
        <taxon>Pentapetalae</taxon>
        <taxon>rosids</taxon>
        <taxon>fabids</taxon>
        <taxon>Malpighiales</taxon>
        <taxon>Salicaceae</taxon>
        <taxon>Saliceae</taxon>
        <taxon>Populus</taxon>
    </lineage>
</organism>
<dbReference type="STRING" id="3694.A0A2K1R6J6"/>
<evidence type="ECO:0000313" key="2">
    <source>
        <dbReference type="EMBL" id="PNS22907.1"/>
    </source>
</evidence>
<evidence type="ECO:0000256" key="1">
    <source>
        <dbReference type="SAM" id="MobiDB-lite"/>
    </source>
</evidence>
<sequence>MAERFKSVDKQPEEELLDDQSRFILGTLEINVNFDVDSPAAMLQTPAPPQSTRPSRSRRWLGTNSSD</sequence>
<dbReference type="InParanoid" id="A0A2K1R6J6"/>
<feature type="region of interest" description="Disordered" evidence="1">
    <location>
        <begin position="40"/>
        <end position="67"/>
    </location>
</feature>
<dbReference type="EMBL" id="KZ623428">
    <property type="protein sequence ID" value="PNS22907.1"/>
    <property type="molecule type" value="Genomic_DNA"/>
</dbReference>